<name>A0A7J8ZVB3_9ROSI</name>
<evidence type="ECO:0000259" key="1">
    <source>
        <dbReference type="Pfam" id="PF13456"/>
    </source>
</evidence>
<keyword evidence="3" id="KW-1185">Reference proteome</keyword>
<organism evidence="2 3">
    <name type="scientific">Gossypium laxum</name>
    <dbReference type="NCBI Taxonomy" id="34288"/>
    <lineage>
        <taxon>Eukaryota</taxon>
        <taxon>Viridiplantae</taxon>
        <taxon>Streptophyta</taxon>
        <taxon>Embryophyta</taxon>
        <taxon>Tracheophyta</taxon>
        <taxon>Spermatophyta</taxon>
        <taxon>Magnoliopsida</taxon>
        <taxon>eudicotyledons</taxon>
        <taxon>Gunneridae</taxon>
        <taxon>Pentapetalae</taxon>
        <taxon>rosids</taxon>
        <taxon>malvids</taxon>
        <taxon>Malvales</taxon>
        <taxon>Malvaceae</taxon>
        <taxon>Malvoideae</taxon>
        <taxon>Gossypium</taxon>
    </lineage>
</organism>
<evidence type="ECO:0000313" key="2">
    <source>
        <dbReference type="EMBL" id="MBA0715711.1"/>
    </source>
</evidence>
<dbReference type="GO" id="GO:0003676">
    <property type="term" value="F:nucleic acid binding"/>
    <property type="evidence" value="ECO:0007669"/>
    <property type="project" value="InterPro"/>
</dbReference>
<proteinExistence type="predicted"/>
<dbReference type="PANTHER" id="PTHR47723:SF19">
    <property type="entry name" value="POLYNUCLEOTIDYL TRANSFERASE, RIBONUCLEASE H-LIKE SUPERFAMILY PROTEIN"/>
    <property type="match status" value="1"/>
</dbReference>
<feature type="non-terminal residue" evidence="2">
    <location>
        <position position="127"/>
    </location>
</feature>
<dbReference type="Pfam" id="PF13456">
    <property type="entry name" value="RVT_3"/>
    <property type="match status" value="1"/>
</dbReference>
<dbReference type="Proteomes" id="UP000593574">
    <property type="component" value="Unassembled WGS sequence"/>
</dbReference>
<dbReference type="InterPro" id="IPR002156">
    <property type="entry name" value="RNaseH_domain"/>
</dbReference>
<gene>
    <name evidence="2" type="ORF">Golax_014597</name>
</gene>
<accession>A0A7J8ZVB3</accession>
<evidence type="ECO:0000313" key="3">
    <source>
        <dbReference type="Proteomes" id="UP000593574"/>
    </source>
</evidence>
<protein>
    <recommendedName>
        <fullName evidence="1">RNase H type-1 domain-containing protein</fullName>
    </recommendedName>
</protein>
<dbReference type="GO" id="GO:0004523">
    <property type="term" value="F:RNA-DNA hybrid ribonuclease activity"/>
    <property type="evidence" value="ECO:0007669"/>
    <property type="project" value="InterPro"/>
</dbReference>
<dbReference type="PANTHER" id="PTHR47723">
    <property type="entry name" value="OS05G0353850 PROTEIN"/>
    <property type="match status" value="1"/>
</dbReference>
<feature type="domain" description="RNase H type-1" evidence="1">
    <location>
        <begin position="60"/>
        <end position="110"/>
    </location>
</feature>
<reference evidence="2 3" key="1">
    <citation type="journal article" date="2019" name="Genome Biol. Evol.">
        <title>Insights into the evolution of the New World diploid cottons (Gossypium, subgenus Houzingenia) based on genome sequencing.</title>
        <authorList>
            <person name="Grover C.E."/>
            <person name="Arick M.A. 2nd"/>
            <person name="Thrash A."/>
            <person name="Conover J.L."/>
            <person name="Sanders W.S."/>
            <person name="Peterson D.G."/>
            <person name="Frelichowski J.E."/>
            <person name="Scheffler J.A."/>
            <person name="Scheffler B.E."/>
            <person name="Wendel J.F."/>
        </authorList>
    </citation>
    <scope>NUCLEOTIDE SEQUENCE [LARGE SCALE GENOMIC DNA]</scope>
    <source>
        <strain evidence="2">4</strain>
        <tissue evidence="2">Leaf</tissue>
    </source>
</reference>
<comment type="caution">
    <text evidence="2">The sequence shown here is derived from an EMBL/GenBank/DDBJ whole genome shotgun (WGS) entry which is preliminary data.</text>
</comment>
<dbReference type="EMBL" id="JABEZV010000007">
    <property type="protein sequence ID" value="MBA0715711.1"/>
    <property type="molecule type" value="Genomic_DNA"/>
</dbReference>
<dbReference type="AlphaFoldDB" id="A0A7J8ZVB3"/>
<sequence>MTKGDLVNERREEIFEWSSPSHGWVKINVDGSTSMIDNWSAVGGVIRNSLGNWKESLGNNWVVECLTDRSGDNHSMTLVRKIITVKRCFQMVKFQFIPRKGNKVEDWINKTCPRGDFELTIIDFPKF</sequence>
<dbReference type="InterPro" id="IPR053151">
    <property type="entry name" value="RNase_H-like"/>
</dbReference>